<dbReference type="Proteomes" id="UP000828390">
    <property type="component" value="Unassembled WGS sequence"/>
</dbReference>
<name>A0A9D4DLY1_DREPO</name>
<comment type="caution">
    <text evidence="1">The sequence shown here is derived from an EMBL/GenBank/DDBJ whole genome shotgun (WGS) entry which is preliminary data.</text>
</comment>
<accession>A0A9D4DLY1</accession>
<dbReference type="AlphaFoldDB" id="A0A9D4DLY1"/>
<reference evidence="1" key="1">
    <citation type="journal article" date="2019" name="bioRxiv">
        <title>The Genome of the Zebra Mussel, Dreissena polymorpha: A Resource for Invasive Species Research.</title>
        <authorList>
            <person name="McCartney M.A."/>
            <person name="Auch B."/>
            <person name="Kono T."/>
            <person name="Mallez S."/>
            <person name="Zhang Y."/>
            <person name="Obille A."/>
            <person name="Becker A."/>
            <person name="Abrahante J.E."/>
            <person name="Garbe J."/>
            <person name="Badalamenti J.P."/>
            <person name="Herman A."/>
            <person name="Mangelson H."/>
            <person name="Liachko I."/>
            <person name="Sullivan S."/>
            <person name="Sone E.D."/>
            <person name="Koren S."/>
            <person name="Silverstein K.A.T."/>
            <person name="Beckman K.B."/>
            <person name="Gohl D.M."/>
        </authorList>
    </citation>
    <scope>NUCLEOTIDE SEQUENCE</scope>
    <source>
        <strain evidence="1">Duluth1</strain>
        <tissue evidence="1">Whole animal</tissue>
    </source>
</reference>
<proteinExistence type="predicted"/>
<evidence type="ECO:0000313" key="2">
    <source>
        <dbReference type="Proteomes" id="UP000828390"/>
    </source>
</evidence>
<reference evidence="1" key="2">
    <citation type="submission" date="2020-11" db="EMBL/GenBank/DDBJ databases">
        <authorList>
            <person name="McCartney M.A."/>
            <person name="Auch B."/>
            <person name="Kono T."/>
            <person name="Mallez S."/>
            <person name="Becker A."/>
            <person name="Gohl D.M."/>
            <person name="Silverstein K.A.T."/>
            <person name="Koren S."/>
            <person name="Bechman K.B."/>
            <person name="Herman A."/>
            <person name="Abrahante J.E."/>
            <person name="Garbe J."/>
        </authorList>
    </citation>
    <scope>NUCLEOTIDE SEQUENCE</scope>
    <source>
        <strain evidence="1">Duluth1</strain>
        <tissue evidence="1">Whole animal</tissue>
    </source>
</reference>
<evidence type="ECO:0000313" key="1">
    <source>
        <dbReference type="EMBL" id="KAH3750487.1"/>
    </source>
</evidence>
<organism evidence="1 2">
    <name type="scientific">Dreissena polymorpha</name>
    <name type="common">Zebra mussel</name>
    <name type="synonym">Mytilus polymorpha</name>
    <dbReference type="NCBI Taxonomy" id="45954"/>
    <lineage>
        <taxon>Eukaryota</taxon>
        <taxon>Metazoa</taxon>
        <taxon>Spiralia</taxon>
        <taxon>Lophotrochozoa</taxon>
        <taxon>Mollusca</taxon>
        <taxon>Bivalvia</taxon>
        <taxon>Autobranchia</taxon>
        <taxon>Heteroconchia</taxon>
        <taxon>Euheterodonta</taxon>
        <taxon>Imparidentia</taxon>
        <taxon>Neoheterodontei</taxon>
        <taxon>Myida</taxon>
        <taxon>Dreissenoidea</taxon>
        <taxon>Dreissenidae</taxon>
        <taxon>Dreissena</taxon>
    </lineage>
</organism>
<dbReference type="EMBL" id="JAIWYP010000010">
    <property type="protein sequence ID" value="KAH3750487.1"/>
    <property type="molecule type" value="Genomic_DNA"/>
</dbReference>
<sequence length="60" mass="7196">MYLWEEDFKECKACGYLSIHGRKTYQSVRCVVIHVSMGERLKKVLGVLSMYPWEEDFKDY</sequence>
<protein>
    <submittedName>
        <fullName evidence="1">Uncharacterized protein</fullName>
    </submittedName>
</protein>
<keyword evidence="2" id="KW-1185">Reference proteome</keyword>
<gene>
    <name evidence="1" type="ORF">DPMN_185010</name>
</gene>